<keyword evidence="8" id="KW-0129">CBS domain</keyword>
<evidence type="ECO:0000313" key="12">
    <source>
        <dbReference type="EMBL" id="TVO51655.1"/>
    </source>
</evidence>
<feature type="transmembrane region" description="Helical" evidence="9">
    <location>
        <begin position="450"/>
        <end position="473"/>
    </location>
</feature>
<feature type="transmembrane region" description="Helical" evidence="9">
    <location>
        <begin position="376"/>
        <end position="397"/>
    </location>
</feature>
<dbReference type="Pfam" id="PF01769">
    <property type="entry name" value="MgtE"/>
    <property type="match status" value="1"/>
</dbReference>
<evidence type="ECO:0000256" key="8">
    <source>
        <dbReference type="PROSITE-ProRule" id="PRU00703"/>
    </source>
</evidence>
<dbReference type="InterPro" id="IPR036739">
    <property type="entry name" value="SLC41_membr_dom_sf"/>
</dbReference>
<evidence type="ECO:0000256" key="9">
    <source>
        <dbReference type="RuleBase" id="RU362011"/>
    </source>
</evidence>
<dbReference type="InterPro" id="IPR046342">
    <property type="entry name" value="CBS_dom_sf"/>
</dbReference>
<keyword evidence="13" id="KW-1185">Reference proteome</keyword>
<organism evidence="12 13">
    <name type="scientific">Denitromonas halophila</name>
    <dbReference type="NCBI Taxonomy" id="1629404"/>
    <lineage>
        <taxon>Bacteria</taxon>
        <taxon>Pseudomonadati</taxon>
        <taxon>Pseudomonadota</taxon>
        <taxon>Betaproteobacteria</taxon>
        <taxon>Rhodocyclales</taxon>
        <taxon>Zoogloeaceae</taxon>
        <taxon>Denitromonas</taxon>
    </lineage>
</organism>
<dbReference type="CDD" id="cd04606">
    <property type="entry name" value="CBS_pair_Mg_transporter"/>
    <property type="match status" value="1"/>
</dbReference>
<feature type="transmembrane region" description="Helical" evidence="9">
    <location>
        <begin position="479"/>
        <end position="503"/>
    </location>
</feature>
<keyword evidence="9" id="KW-1003">Cell membrane</keyword>
<dbReference type="GO" id="GO:0015095">
    <property type="term" value="F:magnesium ion transmembrane transporter activity"/>
    <property type="evidence" value="ECO:0007669"/>
    <property type="project" value="UniProtKB-UniRule"/>
</dbReference>
<evidence type="ECO:0000256" key="4">
    <source>
        <dbReference type="ARBA" id="ARBA00022692"/>
    </source>
</evidence>
<keyword evidence="6 9" id="KW-1133">Transmembrane helix</keyword>
<evidence type="ECO:0000256" key="6">
    <source>
        <dbReference type="ARBA" id="ARBA00022989"/>
    </source>
</evidence>
<accession>A0A557QFI5</accession>
<gene>
    <name evidence="12" type="primary">mgtE</name>
    <name evidence="12" type="ORF">FHP91_19240</name>
</gene>
<keyword evidence="7 9" id="KW-0472">Membrane</keyword>
<evidence type="ECO:0000256" key="10">
    <source>
        <dbReference type="SAM" id="MobiDB-lite"/>
    </source>
</evidence>
<evidence type="ECO:0000313" key="13">
    <source>
        <dbReference type="Proteomes" id="UP000319502"/>
    </source>
</evidence>
<dbReference type="EMBL" id="VMNK01000019">
    <property type="protein sequence ID" value="TVO51655.1"/>
    <property type="molecule type" value="Genomic_DNA"/>
</dbReference>
<dbReference type="InterPro" id="IPR006669">
    <property type="entry name" value="MgtE_transporter"/>
</dbReference>
<dbReference type="SUPFAM" id="SSF158791">
    <property type="entry name" value="MgtE N-terminal domain-like"/>
    <property type="match status" value="2"/>
</dbReference>
<keyword evidence="5 9" id="KW-0460">Magnesium</keyword>
<name>A0A557QFI5_9RHOO</name>
<dbReference type="Pfam" id="PF03448">
    <property type="entry name" value="MgtE_N"/>
    <property type="match status" value="1"/>
</dbReference>
<comment type="caution">
    <text evidence="12">The sequence shown here is derived from an EMBL/GenBank/DDBJ whole genome shotgun (WGS) entry which is preliminary data.</text>
</comment>
<dbReference type="Pfam" id="PF00571">
    <property type="entry name" value="CBS"/>
    <property type="match status" value="1"/>
</dbReference>
<comment type="subunit">
    <text evidence="9">Homodimer.</text>
</comment>
<dbReference type="OrthoDB" id="9790355at2"/>
<evidence type="ECO:0000256" key="5">
    <source>
        <dbReference type="ARBA" id="ARBA00022842"/>
    </source>
</evidence>
<dbReference type="AlphaFoldDB" id="A0A557QFI5"/>
<keyword evidence="3 9" id="KW-0813">Transport</keyword>
<dbReference type="PROSITE" id="PS51371">
    <property type="entry name" value="CBS"/>
    <property type="match status" value="1"/>
</dbReference>
<dbReference type="InterPro" id="IPR006668">
    <property type="entry name" value="Mg_transptr_MgtE_intracell_dom"/>
</dbReference>
<protein>
    <recommendedName>
        <fullName evidence="9">Magnesium transporter MgtE</fullName>
    </recommendedName>
</protein>
<evidence type="ECO:0000259" key="11">
    <source>
        <dbReference type="PROSITE" id="PS51371"/>
    </source>
</evidence>
<dbReference type="PANTHER" id="PTHR43773:SF1">
    <property type="entry name" value="MAGNESIUM TRANSPORTER MGTE"/>
    <property type="match status" value="1"/>
</dbReference>
<dbReference type="Gene3D" id="1.10.357.20">
    <property type="entry name" value="SLC41 divalent cation transporters, integral membrane domain"/>
    <property type="match status" value="1"/>
</dbReference>
<feature type="transmembrane region" description="Helical" evidence="9">
    <location>
        <begin position="403"/>
        <end position="429"/>
    </location>
</feature>
<feature type="transmembrane region" description="Helical" evidence="9">
    <location>
        <begin position="515"/>
        <end position="537"/>
    </location>
</feature>
<dbReference type="GO" id="GO:0005886">
    <property type="term" value="C:plasma membrane"/>
    <property type="evidence" value="ECO:0007669"/>
    <property type="project" value="UniProtKB-SubCell"/>
</dbReference>
<dbReference type="SMART" id="SM00924">
    <property type="entry name" value="MgtE_N"/>
    <property type="match status" value="1"/>
</dbReference>
<dbReference type="Gene3D" id="3.10.580.10">
    <property type="entry name" value="CBS-domain"/>
    <property type="match status" value="1"/>
</dbReference>
<dbReference type="GO" id="GO:0046872">
    <property type="term" value="F:metal ion binding"/>
    <property type="evidence" value="ECO:0007669"/>
    <property type="project" value="UniProtKB-KW"/>
</dbReference>
<comment type="function">
    <text evidence="9">Acts as a magnesium transporter.</text>
</comment>
<dbReference type="InterPro" id="IPR000644">
    <property type="entry name" value="CBS_dom"/>
</dbReference>
<dbReference type="Gene3D" id="1.25.60.10">
    <property type="entry name" value="MgtE N-terminal domain-like"/>
    <property type="match status" value="2"/>
</dbReference>
<keyword evidence="4 9" id="KW-0812">Transmembrane</keyword>
<keyword evidence="9" id="KW-0479">Metal-binding</keyword>
<comment type="subcellular location">
    <subcellularLocation>
        <location evidence="9">Cell membrane</location>
        <topology evidence="9">Multi-pass membrane protein</topology>
    </subcellularLocation>
    <subcellularLocation>
        <location evidence="1">Membrane</location>
        <topology evidence="1">Multi-pass membrane protein</topology>
    </subcellularLocation>
</comment>
<dbReference type="SUPFAM" id="SSF161093">
    <property type="entry name" value="MgtE membrane domain-like"/>
    <property type="match status" value="1"/>
</dbReference>
<dbReference type="NCBIfam" id="TIGR00400">
    <property type="entry name" value="mgtE"/>
    <property type="match status" value="1"/>
</dbReference>
<feature type="region of interest" description="Disordered" evidence="10">
    <location>
        <begin position="74"/>
        <end position="99"/>
    </location>
</feature>
<sequence length="538" mass="58264">MDSVRTEIAQIIDALETGKYKRVRKRLRHMHPAKIASLIETLDDALRLSVWQQVDAAHEGRILAHLTPELARQLHSESGESISTEEEAAAASEAHHASTQMREVREALALGKLKRVGKILHAMHPAKVAGLLESLPPKERVDAWSMVETDRAGKVLSYLHDESCASLAMEMDPEDLVIAVRRLDLDDLVDLIQALPEEVGRQVLQATDERHREKLVSMLSYPEDSAGGLMNTDHISVRPDVKVQTVLGYLRLLKTLPVQTDKLMVADRKGVYQGALRLSTLVTVQPERRVADIMDTEIPAIPVDMPDDEVARLFQDLDLLSAPVVDAQNNLIGRITVDDVVDQIRESSERAMMNMAGLDQEADIFAPVLTSSRRRAVWLGINLVTAFLAAWVIGLFQTTLERVVALAVLMPIVASMGGIAGSQTLTLVIRGMALGQVAGGNARALLSKEMGIAALNGVVWAVVVAGLAVAWFGDWQIGGVIGAAILINLLFAALAGLIVPLVLDRMGIDPALAGGVILTTVTDVIGFFAFLGLATVVL</sequence>
<comment type="similarity">
    <text evidence="2 9">Belongs to the SLC41A transporter family.</text>
</comment>
<evidence type="ECO:0000256" key="7">
    <source>
        <dbReference type="ARBA" id="ARBA00023136"/>
    </source>
</evidence>
<dbReference type="InterPro" id="IPR038076">
    <property type="entry name" value="MgtE_N_sf"/>
</dbReference>
<proteinExistence type="inferred from homology"/>
<dbReference type="Proteomes" id="UP000319502">
    <property type="component" value="Unassembled WGS sequence"/>
</dbReference>
<feature type="domain" description="CBS" evidence="11">
    <location>
        <begin position="294"/>
        <end position="352"/>
    </location>
</feature>
<dbReference type="SUPFAM" id="SSF54631">
    <property type="entry name" value="CBS-domain pair"/>
    <property type="match status" value="1"/>
</dbReference>
<reference evidence="12 13" key="1">
    <citation type="submission" date="2019-07" db="EMBL/GenBank/DDBJ databases">
        <title>The pathways for chlorine oxyanion respiration interact through the shared metabolite chlorate.</title>
        <authorList>
            <person name="Barnum T.P."/>
            <person name="Cheng Y."/>
            <person name="Hill K.A."/>
            <person name="Lucas L.N."/>
            <person name="Carlson H.K."/>
            <person name="Coates J.D."/>
        </authorList>
    </citation>
    <scope>NUCLEOTIDE SEQUENCE [LARGE SCALE GENOMIC DNA]</scope>
    <source>
        <strain evidence="12 13">SFB-3</strain>
    </source>
</reference>
<evidence type="ECO:0000256" key="2">
    <source>
        <dbReference type="ARBA" id="ARBA00009749"/>
    </source>
</evidence>
<evidence type="ECO:0000256" key="1">
    <source>
        <dbReference type="ARBA" id="ARBA00004141"/>
    </source>
</evidence>
<dbReference type="PANTHER" id="PTHR43773">
    <property type="entry name" value="MAGNESIUM TRANSPORTER MGTE"/>
    <property type="match status" value="1"/>
</dbReference>
<evidence type="ECO:0000256" key="3">
    <source>
        <dbReference type="ARBA" id="ARBA00022448"/>
    </source>
</evidence>
<dbReference type="InterPro" id="IPR006667">
    <property type="entry name" value="SLC41_membr_dom"/>
</dbReference>